<dbReference type="GO" id="GO:0006508">
    <property type="term" value="P:proteolysis"/>
    <property type="evidence" value="ECO:0007669"/>
    <property type="project" value="UniProtKB-KW"/>
</dbReference>
<dbReference type="Gene3D" id="2.60.40.10">
    <property type="entry name" value="Immunoglobulins"/>
    <property type="match status" value="3"/>
</dbReference>
<keyword evidence="3" id="KW-0378">Hydrolase</keyword>
<dbReference type="eggNOG" id="COG2247">
    <property type="taxonomic scope" value="Bacteria"/>
</dbReference>
<name>W4EM58_9BACL</name>
<dbReference type="InterPro" id="IPR008930">
    <property type="entry name" value="Terpenoid_cyclase/PrenylTrfase"/>
</dbReference>
<dbReference type="eggNOG" id="COG1404">
    <property type="taxonomic scope" value="Bacteria"/>
</dbReference>
<reference evidence="3 4" key="1">
    <citation type="journal article" date="2014" name="BMC Genomics">
        <title>Genomic comparison of sporeforming bacilli isolated from milk.</title>
        <authorList>
            <person name="Moreno Switt A.I."/>
            <person name="Andrus A.D."/>
            <person name="Ranieri M.L."/>
            <person name="Orsi R.H."/>
            <person name="Ivy R."/>
            <person name="den Bakker H.C."/>
            <person name="Martin N.H."/>
            <person name="Wiedmann M."/>
            <person name="Boor K.J."/>
        </authorList>
    </citation>
    <scope>NUCLEOTIDE SEQUENCE [LARGE SCALE GENOMIC DNA]</scope>
    <source>
        <strain evidence="3 4">FSL R5-213</strain>
    </source>
</reference>
<dbReference type="GO" id="GO:0008233">
    <property type="term" value="F:peptidase activity"/>
    <property type="evidence" value="ECO:0007669"/>
    <property type="project" value="UniProtKB-KW"/>
</dbReference>
<accession>W4EM58</accession>
<evidence type="ECO:0000313" key="3">
    <source>
        <dbReference type="EMBL" id="ETT80876.1"/>
    </source>
</evidence>
<comment type="caution">
    <text evidence="3">The sequence shown here is derived from an EMBL/GenBank/DDBJ whole genome shotgun (WGS) entry which is preliminary data.</text>
</comment>
<evidence type="ECO:0000313" key="4">
    <source>
        <dbReference type="Proteomes" id="UP000019062"/>
    </source>
</evidence>
<dbReference type="SUPFAM" id="SSF48239">
    <property type="entry name" value="Terpenoid cyclases/Protein prenyltransferases"/>
    <property type="match status" value="1"/>
</dbReference>
<dbReference type="Pfam" id="PF17936">
    <property type="entry name" value="Big_6"/>
    <property type="match status" value="3"/>
</dbReference>
<evidence type="ECO:0000256" key="1">
    <source>
        <dbReference type="SAM" id="SignalP"/>
    </source>
</evidence>
<dbReference type="EMBL" id="ASQA01000042">
    <property type="protein sequence ID" value="ETT80876.1"/>
    <property type="molecule type" value="Genomic_DNA"/>
</dbReference>
<organism evidence="3 4">
    <name type="scientific">Viridibacillus arenosi FSL R5-213</name>
    <dbReference type="NCBI Taxonomy" id="1227360"/>
    <lineage>
        <taxon>Bacteria</taxon>
        <taxon>Bacillati</taxon>
        <taxon>Bacillota</taxon>
        <taxon>Bacilli</taxon>
        <taxon>Bacillales</taxon>
        <taxon>Caryophanaceae</taxon>
        <taxon>Viridibacillus</taxon>
    </lineage>
</organism>
<dbReference type="Gene3D" id="1.50.10.20">
    <property type="match status" value="1"/>
</dbReference>
<evidence type="ECO:0000259" key="2">
    <source>
        <dbReference type="Pfam" id="PF17936"/>
    </source>
</evidence>
<sequence length="603" mass="65015">MLKRSSSMVLAFVMLLSLLSPFTAQAENNMVVNNEDHTSQTTSPQVIKEKLVNSLEKAKQYYIINNQTISSRVISSHSGYWSLSAMYALGMDIKNYKWAEGSEVTSEQSYWMKPKAATSSTSNEDAGTIIGAYILGLDPTNLGQRNIVEDLQNKQKADGSFFTAYGESWASIALGLANADYDKAKHLEVILKKQNNSGLFSGFGSSDDLDVTGWNLTALTLLNNTDKSNETINESIKKAVDGIHAKYQKDGFVDNSNSMASIIMGLATAGEDLTADKWSYEKDGKKVNILEKMIDDYQLEDGSFKWMIKDSKTNLMATEQVIIALADALNGKSTFARLAAGEIPDTNPPVENPDTEGPTELTVGTISNKTTSVTGTTEAYATVSIYNGTKLLTSTKANNKGTFALKIPAQKANVKLVVKTTDETGNAGVTKTITVLDKIGPTKLIVGTISNKATTVKGTTEAKATVSIYKGSKLLTSTKASSKGNYTLKITKQKANVKLVVKTKDTVGNKGVSKTIIVKDKIAPKKPTVSKITSKTTKVKGKTEAKATITIYNSKHKKIGSAKASSKGNFSVKIKKQKANTKLSIYAKDLAGNKSSKLSVKVK</sequence>
<dbReference type="RefSeq" id="WP_038189831.1">
    <property type="nucleotide sequence ID" value="NZ_ASQA01000042.1"/>
</dbReference>
<feature type="chain" id="PRO_5004839543" evidence="1">
    <location>
        <begin position="27"/>
        <end position="603"/>
    </location>
</feature>
<protein>
    <submittedName>
        <fullName evidence="3">Cell wall-associated protease</fullName>
    </submittedName>
</protein>
<feature type="domain" description="Bacterial Ig" evidence="2">
    <location>
        <begin position="523"/>
        <end position="602"/>
    </location>
</feature>
<dbReference type="InterPro" id="IPR041498">
    <property type="entry name" value="Big_6"/>
</dbReference>
<dbReference type="PATRIC" id="fig|1227360.4.peg.3901"/>
<keyword evidence="1" id="KW-0732">Signal</keyword>
<proteinExistence type="predicted"/>
<feature type="domain" description="Bacterial Ig" evidence="2">
    <location>
        <begin position="441"/>
        <end position="520"/>
    </location>
</feature>
<keyword evidence="3" id="KW-0645">Protease</keyword>
<dbReference type="Proteomes" id="UP000019062">
    <property type="component" value="Unassembled WGS sequence"/>
</dbReference>
<feature type="signal peptide" evidence="1">
    <location>
        <begin position="1"/>
        <end position="26"/>
    </location>
</feature>
<gene>
    <name evidence="3" type="ORF">C176_19214</name>
</gene>
<dbReference type="InterPro" id="IPR013783">
    <property type="entry name" value="Ig-like_fold"/>
</dbReference>
<dbReference type="AlphaFoldDB" id="W4EM58"/>
<feature type="domain" description="Bacterial Ig" evidence="2">
    <location>
        <begin position="358"/>
        <end position="437"/>
    </location>
</feature>
<keyword evidence="4" id="KW-1185">Reference proteome</keyword>